<dbReference type="GO" id="GO:0016787">
    <property type="term" value="F:hydrolase activity"/>
    <property type="evidence" value="ECO:0007669"/>
    <property type="project" value="UniProtKB-KW"/>
</dbReference>
<name>A0ABT6YH22_9BACT</name>
<comment type="caution">
    <text evidence="2">The sequence shown here is derived from an EMBL/GenBank/DDBJ whole genome shotgun (WGS) entry which is preliminary data.</text>
</comment>
<dbReference type="EMBL" id="JASHID010000001">
    <property type="protein sequence ID" value="MDI9862734.1"/>
    <property type="molecule type" value="Genomic_DNA"/>
</dbReference>
<protein>
    <submittedName>
        <fullName evidence="2">Alpha/beta hydrolase</fullName>
    </submittedName>
</protein>
<gene>
    <name evidence="2" type="ORF">QM480_00255</name>
</gene>
<feature type="domain" description="AB hydrolase-1" evidence="1">
    <location>
        <begin position="42"/>
        <end position="150"/>
    </location>
</feature>
<dbReference type="SUPFAM" id="SSF53474">
    <property type="entry name" value="alpha/beta-Hydrolases"/>
    <property type="match status" value="1"/>
</dbReference>
<dbReference type="PANTHER" id="PTHR43329">
    <property type="entry name" value="EPOXIDE HYDROLASE"/>
    <property type="match status" value="1"/>
</dbReference>
<evidence type="ECO:0000259" key="1">
    <source>
        <dbReference type="Pfam" id="PF00561"/>
    </source>
</evidence>
<dbReference type="InterPro" id="IPR000073">
    <property type="entry name" value="AB_hydrolase_1"/>
</dbReference>
<keyword evidence="3" id="KW-1185">Reference proteome</keyword>
<dbReference type="RefSeq" id="WP_283368103.1">
    <property type="nucleotide sequence ID" value="NZ_JASHID010000001.1"/>
</dbReference>
<proteinExistence type="predicted"/>
<evidence type="ECO:0000313" key="3">
    <source>
        <dbReference type="Proteomes" id="UP001236569"/>
    </source>
</evidence>
<organism evidence="2 3">
    <name type="scientific">Flectobacillus longus</name>
    <dbReference type="NCBI Taxonomy" id="2984207"/>
    <lineage>
        <taxon>Bacteria</taxon>
        <taxon>Pseudomonadati</taxon>
        <taxon>Bacteroidota</taxon>
        <taxon>Cytophagia</taxon>
        <taxon>Cytophagales</taxon>
        <taxon>Flectobacillaceae</taxon>
        <taxon>Flectobacillus</taxon>
    </lineage>
</organism>
<reference evidence="2 3" key="1">
    <citation type="submission" date="2023-05" db="EMBL/GenBank/DDBJ databases">
        <title>Novel species of genus Flectobacillus isolated from stream in China.</title>
        <authorList>
            <person name="Lu H."/>
        </authorList>
    </citation>
    <scope>NUCLEOTIDE SEQUENCE [LARGE SCALE GENOMIC DNA]</scope>
    <source>
        <strain evidence="2 3">DC10W</strain>
    </source>
</reference>
<sequence length="264" mass="29800">MKSIFLFLTTFIICFSLKAQTIHYFESFDQQRIAFEDTGKGNPVLLLHGFINTGANWRRTQLYKDLIAKGYRVIVPDMRGNGKSDKPHEEKYYQNNAETKDMMALIKSLHIKDYTVVGYSRGAIIAAKLLSLDKQVKKAVLGGIGQHFTNPDWDRRKMFEEAFLGKAYMYPDAQGAVKYAKSIGADTLVLGYLQRYQPATSPRALASFKGKTMIINGDADLDNGDPKVLQGFFKNAKLAIVKGDHNGTYRTAEFSNEILKFLEE</sequence>
<dbReference type="Pfam" id="PF00561">
    <property type="entry name" value="Abhydrolase_1"/>
    <property type="match status" value="1"/>
</dbReference>
<dbReference type="InterPro" id="IPR029058">
    <property type="entry name" value="AB_hydrolase_fold"/>
</dbReference>
<accession>A0ABT6YH22</accession>
<dbReference type="Proteomes" id="UP001236569">
    <property type="component" value="Unassembled WGS sequence"/>
</dbReference>
<dbReference type="Gene3D" id="3.40.50.1820">
    <property type="entry name" value="alpha/beta hydrolase"/>
    <property type="match status" value="1"/>
</dbReference>
<evidence type="ECO:0000313" key="2">
    <source>
        <dbReference type="EMBL" id="MDI9862734.1"/>
    </source>
</evidence>
<keyword evidence="2" id="KW-0378">Hydrolase</keyword>